<feature type="region of interest" description="Disordered" evidence="1">
    <location>
        <begin position="211"/>
        <end position="238"/>
    </location>
</feature>
<dbReference type="CDD" id="cd00143">
    <property type="entry name" value="PP2Cc"/>
    <property type="match status" value="1"/>
</dbReference>
<feature type="domain" description="PPM-type phosphatase" evidence="2">
    <location>
        <begin position="57"/>
        <end position="373"/>
    </location>
</feature>
<protein>
    <recommendedName>
        <fullName evidence="2">PPM-type phosphatase domain-containing protein</fullName>
    </recommendedName>
</protein>
<feature type="compositionally biased region" description="Basic and acidic residues" evidence="1">
    <location>
        <begin position="223"/>
        <end position="237"/>
    </location>
</feature>
<evidence type="ECO:0000259" key="2">
    <source>
        <dbReference type="PROSITE" id="PS51746"/>
    </source>
</evidence>
<reference evidence="3" key="1">
    <citation type="submission" date="2021-01" db="EMBL/GenBank/DDBJ databases">
        <authorList>
            <person name="Corre E."/>
            <person name="Pelletier E."/>
            <person name="Niang G."/>
            <person name="Scheremetjew M."/>
            <person name="Finn R."/>
            <person name="Kale V."/>
            <person name="Holt S."/>
            <person name="Cochrane G."/>
            <person name="Meng A."/>
            <person name="Brown T."/>
            <person name="Cohen L."/>
        </authorList>
    </citation>
    <scope>NUCLEOTIDE SEQUENCE</scope>
    <source>
        <strain evidence="3">MM31A-1</strain>
    </source>
</reference>
<dbReference type="InterPro" id="IPR015655">
    <property type="entry name" value="PP2C"/>
</dbReference>
<evidence type="ECO:0000313" key="3">
    <source>
        <dbReference type="EMBL" id="CAE0458969.1"/>
    </source>
</evidence>
<gene>
    <name evidence="3" type="ORF">CDEB00056_LOCUS3810</name>
</gene>
<organism evidence="3">
    <name type="scientific">Chaetoceros debilis</name>
    <dbReference type="NCBI Taxonomy" id="122233"/>
    <lineage>
        <taxon>Eukaryota</taxon>
        <taxon>Sar</taxon>
        <taxon>Stramenopiles</taxon>
        <taxon>Ochrophyta</taxon>
        <taxon>Bacillariophyta</taxon>
        <taxon>Coscinodiscophyceae</taxon>
        <taxon>Chaetocerotophycidae</taxon>
        <taxon>Chaetocerotales</taxon>
        <taxon>Chaetocerotaceae</taxon>
        <taxon>Chaetoceros</taxon>
    </lineage>
</organism>
<dbReference type="SMART" id="SM00332">
    <property type="entry name" value="PP2Cc"/>
    <property type="match status" value="1"/>
</dbReference>
<dbReference type="SUPFAM" id="SSF81606">
    <property type="entry name" value="PP2C-like"/>
    <property type="match status" value="1"/>
</dbReference>
<proteinExistence type="predicted"/>
<feature type="compositionally biased region" description="Basic and acidic residues" evidence="1">
    <location>
        <begin position="1"/>
        <end position="17"/>
    </location>
</feature>
<dbReference type="Gene3D" id="3.60.40.10">
    <property type="entry name" value="PPM-type phosphatase domain"/>
    <property type="match status" value="1"/>
</dbReference>
<dbReference type="Pfam" id="PF00481">
    <property type="entry name" value="PP2C"/>
    <property type="match status" value="1"/>
</dbReference>
<dbReference type="AlphaFoldDB" id="A0A7S3PY88"/>
<dbReference type="PANTHER" id="PTHR47992">
    <property type="entry name" value="PROTEIN PHOSPHATASE"/>
    <property type="match status" value="1"/>
</dbReference>
<accession>A0A7S3PY88</accession>
<name>A0A7S3PY88_9STRA</name>
<sequence>MGCTESKEVDVGSKPELDENGNLKPSEVAKRRTKGKISDVPVVKNYNGDKNSMLVMDIATCSQRGWYPSDIHKPNQDSHGITVFTSASNDAQVADDVHLAIYDGHGPAGEKFARYAKKNMPNLIQKYLKEARLKRDGESNADSTSKREILKSADYEKALTKAHLECNDTMINTMREVHLSGTTAIGVTIHDGNLIISNVGDSRAIIGCQDPEDSTSAVTAKPLSHDQTPEREDERSRVTKYGGRVMSMQEVMMGGTNDMIKEGEDQSPLRVWLNYRHLAGVAFTRSLGDAIAEKSGVNGEPETDVKPIIDEDKILVLASDGVFEFIENQAVIDLCVESKSPEDACAKIVDLSYQQWLENDERTDDITVIVGFLRKVEGSEELDGS</sequence>
<dbReference type="EMBL" id="HBIO01005397">
    <property type="protein sequence ID" value="CAE0458969.1"/>
    <property type="molecule type" value="Transcribed_RNA"/>
</dbReference>
<feature type="region of interest" description="Disordered" evidence="1">
    <location>
        <begin position="1"/>
        <end position="35"/>
    </location>
</feature>
<dbReference type="InterPro" id="IPR001932">
    <property type="entry name" value="PPM-type_phosphatase-like_dom"/>
</dbReference>
<dbReference type="PROSITE" id="PS51746">
    <property type="entry name" value="PPM_2"/>
    <property type="match status" value="1"/>
</dbReference>
<dbReference type="InterPro" id="IPR036457">
    <property type="entry name" value="PPM-type-like_dom_sf"/>
</dbReference>
<evidence type="ECO:0000256" key="1">
    <source>
        <dbReference type="SAM" id="MobiDB-lite"/>
    </source>
</evidence>
<dbReference type="GO" id="GO:0004722">
    <property type="term" value="F:protein serine/threonine phosphatase activity"/>
    <property type="evidence" value="ECO:0007669"/>
    <property type="project" value="InterPro"/>
</dbReference>